<dbReference type="InterPro" id="IPR011009">
    <property type="entry name" value="Kinase-like_dom_sf"/>
</dbReference>
<organism evidence="1 2">
    <name type="scientific">Celeribacter arenosi</name>
    <dbReference type="NCBI Taxonomy" id="792649"/>
    <lineage>
        <taxon>Bacteria</taxon>
        <taxon>Pseudomonadati</taxon>
        <taxon>Pseudomonadota</taxon>
        <taxon>Alphaproteobacteria</taxon>
        <taxon>Rhodobacterales</taxon>
        <taxon>Roseobacteraceae</taxon>
        <taxon>Celeribacter</taxon>
    </lineage>
</organism>
<protein>
    <recommendedName>
        <fullName evidence="3">Streptomycin 6-kinase</fullName>
    </recommendedName>
</protein>
<dbReference type="EMBL" id="BAABDF010000001">
    <property type="protein sequence ID" value="GAA3853996.1"/>
    <property type="molecule type" value="Genomic_DNA"/>
</dbReference>
<evidence type="ECO:0000313" key="2">
    <source>
        <dbReference type="Proteomes" id="UP001399917"/>
    </source>
</evidence>
<gene>
    <name evidence="1" type="ORF">GCM10022404_01710</name>
</gene>
<dbReference type="Proteomes" id="UP001399917">
    <property type="component" value="Unassembled WGS sequence"/>
</dbReference>
<dbReference type="SUPFAM" id="SSF56112">
    <property type="entry name" value="Protein kinase-like (PK-like)"/>
    <property type="match status" value="1"/>
</dbReference>
<keyword evidence="2" id="KW-1185">Reference proteome</keyword>
<sequence length="200" mass="21825">MFRRGLPTQADTRLAQAMTRLHANSPTMPENDAFEPLDHYTRALKTFVPPANFSTRARSDIARAQSLLADLLTTQTPANTRLLHGDLHHDNVLGSDENWQIIDPKSVVGDLHFEPANAFRNPLGASPATFTAPNIHARAALWASALDLDKERLLKWAAAKCALSIAWTCGPQWDGKLPQNDIAILEVLLDLALAGAPPSP</sequence>
<comment type="caution">
    <text evidence="1">The sequence shown here is derived from an EMBL/GenBank/DDBJ whole genome shotgun (WGS) entry which is preliminary data.</text>
</comment>
<proteinExistence type="predicted"/>
<accession>A0ABP7JT74</accession>
<dbReference type="InterPro" id="IPR006748">
    <property type="entry name" value="NH2Glyco/OHUrea_AB-resist_kin"/>
</dbReference>
<name>A0ABP7JT74_9RHOB</name>
<reference evidence="2" key="1">
    <citation type="journal article" date="2019" name="Int. J. Syst. Evol. Microbiol.">
        <title>The Global Catalogue of Microorganisms (GCM) 10K type strain sequencing project: providing services to taxonomists for standard genome sequencing and annotation.</title>
        <authorList>
            <consortium name="The Broad Institute Genomics Platform"/>
            <consortium name="The Broad Institute Genome Sequencing Center for Infectious Disease"/>
            <person name="Wu L."/>
            <person name="Ma J."/>
        </authorList>
    </citation>
    <scope>NUCLEOTIDE SEQUENCE [LARGE SCALE GENOMIC DNA]</scope>
    <source>
        <strain evidence="2">JCM 17190</strain>
    </source>
</reference>
<evidence type="ECO:0000313" key="1">
    <source>
        <dbReference type="EMBL" id="GAA3853996.1"/>
    </source>
</evidence>
<dbReference type="Gene3D" id="3.90.1200.10">
    <property type="match status" value="1"/>
</dbReference>
<evidence type="ECO:0008006" key="3">
    <source>
        <dbReference type="Google" id="ProtNLM"/>
    </source>
</evidence>
<dbReference type="Pfam" id="PF04655">
    <property type="entry name" value="APH_6_hur"/>
    <property type="match status" value="1"/>
</dbReference>